<comment type="caution">
    <text evidence="2">The sequence shown here is derived from an EMBL/GenBank/DDBJ whole genome shotgun (WGS) entry which is preliminary data.</text>
</comment>
<reference evidence="3" key="1">
    <citation type="submission" date="2023-07" db="EMBL/GenBank/DDBJ databases">
        <title>Verminephrobacter genomes.</title>
        <authorList>
            <person name="Lund M.B."/>
        </authorList>
    </citation>
    <scope>NUCLEOTIDE SEQUENCE [LARGE SCALE GENOMIC DNA]</scope>
    <source>
        <strain evidence="3">AtM5-05</strain>
    </source>
</reference>
<protein>
    <submittedName>
        <fullName evidence="2">Uncharacterized protein</fullName>
    </submittedName>
</protein>
<dbReference type="Proteomes" id="UP001208935">
    <property type="component" value="Unassembled WGS sequence"/>
</dbReference>
<evidence type="ECO:0000313" key="2">
    <source>
        <dbReference type="EMBL" id="MCW5319663.1"/>
    </source>
</evidence>
<accession>A0ABT3KMW7</accession>
<evidence type="ECO:0000256" key="1">
    <source>
        <dbReference type="SAM" id="MobiDB-lite"/>
    </source>
</evidence>
<gene>
    <name evidence="2" type="ORF">D5039_00235</name>
</gene>
<name>A0ABT3KMW7_9BURK</name>
<proteinExistence type="predicted"/>
<keyword evidence="3" id="KW-1185">Reference proteome</keyword>
<dbReference type="EMBL" id="QZCW01000001">
    <property type="protein sequence ID" value="MCW5319663.1"/>
    <property type="molecule type" value="Genomic_DNA"/>
</dbReference>
<feature type="compositionally biased region" description="Basic and acidic residues" evidence="1">
    <location>
        <begin position="82"/>
        <end position="94"/>
    </location>
</feature>
<feature type="region of interest" description="Disordered" evidence="1">
    <location>
        <begin position="77"/>
        <end position="109"/>
    </location>
</feature>
<organism evidence="2 3">
    <name type="scientific">Verminephrobacter aporrectodeae subsp. tuberculatae</name>
    <dbReference type="NCBI Taxonomy" id="1110392"/>
    <lineage>
        <taxon>Bacteria</taxon>
        <taxon>Pseudomonadati</taxon>
        <taxon>Pseudomonadota</taxon>
        <taxon>Betaproteobacteria</taxon>
        <taxon>Burkholderiales</taxon>
        <taxon>Comamonadaceae</taxon>
        <taxon>Verminephrobacter</taxon>
    </lineage>
</organism>
<evidence type="ECO:0000313" key="3">
    <source>
        <dbReference type="Proteomes" id="UP001208935"/>
    </source>
</evidence>
<sequence length="191" mass="21008">MPQLPPDSLADRVVRFFRSAPDEVLSTDDIATKFETSVRGIHTQLACTLVSEVLLRERNDDGNYTYAAGPSLFVAQAPPTKSELKAKQARERTVPEPQAPPPVKAKPQEAMFTPGNVKIVKGVPLPGRWNVPHDWDQLLGRMQVGDSTEPLPQKIAASVRKHITRVHAQGMGTFAVRRIDASGQIGIWRTA</sequence>